<dbReference type="Gene3D" id="1.10.8.270">
    <property type="entry name" value="putative rabgap domain of human tbc1 domain family member 14 like domains"/>
    <property type="match status" value="1"/>
</dbReference>
<feature type="compositionally biased region" description="Polar residues" evidence="4">
    <location>
        <begin position="1"/>
        <end position="12"/>
    </location>
</feature>
<dbReference type="PROSITE" id="PS50088">
    <property type="entry name" value="ANK_REPEAT"/>
    <property type="match status" value="3"/>
</dbReference>
<dbReference type="VEuPathDB" id="AmoebaDB:EHI7A_019150"/>
<dbReference type="Proteomes" id="UP000078387">
    <property type="component" value="Unassembled WGS sequence"/>
</dbReference>
<dbReference type="FunFam" id="1.10.472.80:FF:000118">
    <property type="entry name" value="Rab GTPase activating protein, putative"/>
    <property type="match status" value="1"/>
</dbReference>
<name>A0A5K1TZK9_ENTHI</name>
<evidence type="ECO:0000256" key="1">
    <source>
        <dbReference type="ARBA" id="ARBA00022737"/>
    </source>
</evidence>
<evidence type="ECO:0000313" key="7">
    <source>
        <dbReference type="Proteomes" id="UP000078387"/>
    </source>
</evidence>
<evidence type="ECO:0000256" key="3">
    <source>
        <dbReference type="PROSITE-ProRule" id="PRU00023"/>
    </source>
</evidence>
<evidence type="ECO:0000313" key="6">
    <source>
        <dbReference type="EMBL" id="GAT98270.1"/>
    </source>
</evidence>
<dbReference type="SMART" id="SM00164">
    <property type="entry name" value="TBC"/>
    <property type="match status" value="1"/>
</dbReference>
<evidence type="ECO:0000259" key="5">
    <source>
        <dbReference type="PROSITE" id="PS50086"/>
    </source>
</evidence>
<dbReference type="InterPro" id="IPR035969">
    <property type="entry name" value="Rab-GAP_TBC_sf"/>
</dbReference>
<gene>
    <name evidence="6" type="ORF">CL6EHI_149900</name>
</gene>
<evidence type="ECO:0000256" key="2">
    <source>
        <dbReference type="ARBA" id="ARBA00023043"/>
    </source>
</evidence>
<feature type="repeat" description="ANK" evidence="3">
    <location>
        <begin position="183"/>
        <end position="215"/>
    </location>
</feature>
<keyword evidence="2 3" id="KW-0040">ANK repeat</keyword>
<feature type="region of interest" description="Disordered" evidence="4">
    <location>
        <begin position="1"/>
        <end position="20"/>
    </location>
</feature>
<dbReference type="PROSITE" id="PS50297">
    <property type="entry name" value="ANK_REP_REGION"/>
    <property type="match status" value="1"/>
</dbReference>
<dbReference type="PROSITE" id="PS50086">
    <property type="entry name" value="TBC_RABGAP"/>
    <property type="match status" value="1"/>
</dbReference>
<dbReference type="Pfam" id="PF12796">
    <property type="entry name" value="Ank_2"/>
    <property type="match status" value="2"/>
</dbReference>
<dbReference type="FunFam" id="1.25.40.20:FF:000537">
    <property type="entry name" value="Rab GTPase activating protein putative"/>
    <property type="match status" value="1"/>
</dbReference>
<feature type="repeat" description="ANK" evidence="3">
    <location>
        <begin position="82"/>
        <end position="114"/>
    </location>
</feature>
<dbReference type="FunFam" id="1.25.40.20:FF:000571">
    <property type="entry name" value="Rab GTPase activating protein, putative"/>
    <property type="match status" value="1"/>
</dbReference>
<dbReference type="InterPro" id="IPR002110">
    <property type="entry name" value="Ankyrin_rpt"/>
</dbReference>
<comment type="caution">
    <text evidence="6">The sequence shown here is derived from an EMBL/GenBank/DDBJ whole genome shotgun (WGS) entry which is preliminary data.</text>
</comment>
<dbReference type="Gene3D" id="1.10.472.80">
    <property type="entry name" value="Ypt/Rab-GAP domain of gyp1p, domain 3"/>
    <property type="match status" value="1"/>
</dbReference>
<feature type="domain" description="Rab-GAP TBC" evidence="5">
    <location>
        <begin position="368"/>
        <end position="562"/>
    </location>
</feature>
<organism evidence="6 7">
    <name type="scientific">Entamoeba histolytica</name>
    <dbReference type="NCBI Taxonomy" id="5759"/>
    <lineage>
        <taxon>Eukaryota</taxon>
        <taxon>Amoebozoa</taxon>
        <taxon>Evosea</taxon>
        <taxon>Archamoebae</taxon>
        <taxon>Mastigamoebida</taxon>
        <taxon>Entamoebidae</taxon>
        <taxon>Entamoeba</taxon>
    </lineage>
</organism>
<dbReference type="FunFam" id="1.10.8.270:FF:000048">
    <property type="entry name" value="Rab GTPase activating protein, putative"/>
    <property type="match status" value="1"/>
</dbReference>
<dbReference type="EMBL" id="BDEQ01000001">
    <property type="protein sequence ID" value="GAT98270.1"/>
    <property type="molecule type" value="Genomic_DNA"/>
</dbReference>
<sequence>MSQQSPVHNQTFGFDHSSSSSSSLVIFNQIERKINGKLINERVPVIFAFAINGKRKEIFDNELLPPHLSEKDSKINWKSPLDKSSVIHMAAIYGKTNFVKQLISVGVEIAVQNNDGNTPLIAAIKAGRTKIAVVLARKMSKDQINHQNKKGETALYCCVIKENTVVMESLIKHGANVNIATQNGTTPLMLSLYKNFPDIIKILLNENADTTLVDSNGQNCLHYYARTEKYQPQTINYIRAISKNKTLFNSLDKSGHKPIHYAIEVGIADIINHFLSMSSLKDVGIVYTEVETVCKSTQRKRALTGRDRVSVLIKTDSLGYEINATNKPKEMDDYINNEERQQKWDEMIKFYQDKHKFHPKLIFRLYKGVPCNKRKDLWKVMLGIDEIIKENEGEFSKLALLERGIEEDDQIHKDVIRAHQNNVKFMCKFSDGQKKLFLTLRAYANKDTEVGYVQGLADLFGFYVLVFSTDEEAFWSMYQTMNLPKYQLRCCFLRGFPGVQKFKTLETLMLKKYHPEIYTKIMKLGGYDSLYPHLLEYYALWFSRLFTGDLGIWILDIIIVEGWQLTLSVASTIFFLLKDKILDEEDDLMSIDILLKKPQQLVSGFDKFLFIKYVKKNRIPPSQVDKWASQCIESN</sequence>
<dbReference type="InterPro" id="IPR036770">
    <property type="entry name" value="Ankyrin_rpt-contain_sf"/>
</dbReference>
<dbReference type="PANTHER" id="PTHR46680">
    <property type="entry name" value="NF-KAPPA-B INHIBITOR ALPHA"/>
    <property type="match status" value="1"/>
</dbReference>
<dbReference type="InterPro" id="IPR000195">
    <property type="entry name" value="Rab-GAP-TBC_dom"/>
</dbReference>
<dbReference type="SUPFAM" id="SSF47923">
    <property type="entry name" value="Ypt/Rab-GAP domain of gyp1p"/>
    <property type="match status" value="2"/>
</dbReference>
<dbReference type="AlphaFoldDB" id="A0A5K1TZK9"/>
<dbReference type="VEuPathDB" id="AmoebaDB:EHI5A_044600"/>
<dbReference type="Gene3D" id="1.25.40.20">
    <property type="entry name" value="Ankyrin repeat-containing domain"/>
    <property type="match status" value="2"/>
</dbReference>
<protein>
    <submittedName>
        <fullName evidence="6">Rab GTPase activating protein putative</fullName>
    </submittedName>
</protein>
<evidence type="ECO:0000256" key="4">
    <source>
        <dbReference type="SAM" id="MobiDB-lite"/>
    </source>
</evidence>
<keyword evidence="1" id="KW-0677">Repeat</keyword>
<dbReference type="SUPFAM" id="SSF48403">
    <property type="entry name" value="Ankyrin repeat"/>
    <property type="match status" value="1"/>
</dbReference>
<dbReference type="VEuPathDB" id="AmoebaDB:KM1_044050"/>
<dbReference type="PANTHER" id="PTHR46680:SF3">
    <property type="entry name" value="NF-KAPPA-B INHIBITOR CACTUS"/>
    <property type="match status" value="1"/>
</dbReference>
<dbReference type="VEuPathDB" id="AmoebaDB:EHI_149900"/>
<dbReference type="VEuPathDB" id="AmoebaDB:EHI8A_019160"/>
<dbReference type="SMART" id="SM00248">
    <property type="entry name" value="ANK"/>
    <property type="match status" value="6"/>
</dbReference>
<feature type="repeat" description="ANK" evidence="3">
    <location>
        <begin position="150"/>
        <end position="182"/>
    </location>
</feature>
<accession>A0A5K1TZK9</accession>
<dbReference type="OMA" id="EGWQITL"/>
<dbReference type="InterPro" id="IPR051070">
    <property type="entry name" value="NF-kappa-B_inhibitor"/>
</dbReference>
<reference evidence="6 7" key="1">
    <citation type="submission" date="2016-05" db="EMBL/GenBank/DDBJ databases">
        <title>First whole genome sequencing of Entamoeba histolytica HM1:IMSS-clone-6.</title>
        <authorList>
            <person name="Mukherjee Avik.K."/>
            <person name="Izumyama S."/>
            <person name="Nakada-Tsukui K."/>
            <person name="Nozaki T."/>
        </authorList>
    </citation>
    <scope>NUCLEOTIDE SEQUENCE [LARGE SCALE GENOMIC DNA]</scope>
    <source>
        <strain evidence="6 7">HM1:IMSS clone 6</strain>
    </source>
</reference>
<proteinExistence type="predicted"/>
<dbReference type="Pfam" id="PF00566">
    <property type="entry name" value="RabGAP-TBC"/>
    <property type="match status" value="1"/>
</dbReference>